<organism evidence="2">
    <name type="scientific">Oryza sativa subsp. japonica</name>
    <name type="common">Rice</name>
    <dbReference type="NCBI Taxonomy" id="39947"/>
    <lineage>
        <taxon>Eukaryota</taxon>
        <taxon>Viridiplantae</taxon>
        <taxon>Streptophyta</taxon>
        <taxon>Embryophyta</taxon>
        <taxon>Tracheophyta</taxon>
        <taxon>Spermatophyta</taxon>
        <taxon>Magnoliopsida</taxon>
        <taxon>Liliopsida</taxon>
        <taxon>Poales</taxon>
        <taxon>Poaceae</taxon>
        <taxon>BOP clade</taxon>
        <taxon>Oryzoideae</taxon>
        <taxon>Oryzeae</taxon>
        <taxon>Oryzinae</taxon>
        <taxon>Oryza</taxon>
        <taxon>Oryza sativa</taxon>
    </lineage>
</organism>
<reference evidence="2" key="1">
    <citation type="journal article" date="2005" name="PLoS Biol.">
        <title>The genomes of Oryza sativa: a history of duplications.</title>
        <authorList>
            <person name="Yu J."/>
            <person name="Wang J."/>
            <person name="Lin W."/>
            <person name="Li S."/>
            <person name="Li H."/>
            <person name="Zhou J."/>
            <person name="Ni P."/>
            <person name="Dong W."/>
            <person name="Hu S."/>
            <person name="Zeng C."/>
            <person name="Zhang J."/>
            <person name="Zhang Y."/>
            <person name="Li R."/>
            <person name="Xu Z."/>
            <person name="Li S."/>
            <person name="Li X."/>
            <person name="Zheng H."/>
            <person name="Cong L."/>
            <person name="Lin L."/>
            <person name="Yin J."/>
            <person name="Geng J."/>
            <person name="Li G."/>
            <person name="Shi J."/>
            <person name="Liu J."/>
            <person name="Lv H."/>
            <person name="Li J."/>
            <person name="Wang J."/>
            <person name="Deng Y."/>
            <person name="Ran L."/>
            <person name="Shi X."/>
            <person name="Wang X."/>
            <person name="Wu Q."/>
            <person name="Li C."/>
            <person name="Ren X."/>
            <person name="Wang J."/>
            <person name="Wang X."/>
            <person name="Li D."/>
            <person name="Liu D."/>
            <person name="Zhang X."/>
            <person name="Ji Z."/>
            <person name="Zhao W."/>
            <person name="Sun Y."/>
            <person name="Zhang Z."/>
            <person name="Bao J."/>
            <person name="Han Y."/>
            <person name="Dong L."/>
            <person name="Ji J."/>
            <person name="Chen P."/>
            <person name="Wu S."/>
            <person name="Liu J."/>
            <person name="Xiao Y."/>
            <person name="Bu D."/>
            <person name="Tan J."/>
            <person name="Yang L."/>
            <person name="Ye C."/>
            <person name="Zhang J."/>
            <person name="Xu J."/>
            <person name="Zhou Y."/>
            <person name="Yu Y."/>
            <person name="Zhang B."/>
            <person name="Zhuang S."/>
            <person name="Wei H."/>
            <person name="Liu B."/>
            <person name="Lei M."/>
            <person name="Yu H."/>
            <person name="Li Y."/>
            <person name="Xu H."/>
            <person name="Wei S."/>
            <person name="He X."/>
            <person name="Fang L."/>
            <person name="Zhang Z."/>
            <person name="Zhang Y."/>
            <person name="Huang X."/>
            <person name="Su Z."/>
            <person name="Tong W."/>
            <person name="Li J."/>
            <person name="Tong Z."/>
            <person name="Li S."/>
            <person name="Ye J."/>
            <person name="Wang L."/>
            <person name="Fang L."/>
            <person name="Lei T."/>
            <person name="Chen C."/>
            <person name="Chen H."/>
            <person name="Xu Z."/>
            <person name="Li H."/>
            <person name="Huang H."/>
            <person name="Zhang F."/>
            <person name="Xu H."/>
            <person name="Li N."/>
            <person name="Zhao C."/>
            <person name="Li S."/>
            <person name="Dong L."/>
            <person name="Huang Y."/>
            <person name="Li L."/>
            <person name="Xi Y."/>
            <person name="Qi Q."/>
            <person name="Li W."/>
            <person name="Zhang B."/>
            <person name="Hu W."/>
            <person name="Zhang Y."/>
            <person name="Tian X."/>
            <person name="Jiao Y."/>
            <person name="Liang X."/>
            <person name="Jin J."/>
            <person name="Gao L."/>
            <person name="Zheng W."/>
            <person name="Hao B."/>
            <person name="Liu S."/>
            <person name="Wang W."/>
            <person name="Yuan L."/>
            <person name="Cao M."/>
            <person name="McDermott J."/>
            <person name="Samudrala R."/>
            <person name="Wang J."/>
            <person name="Wong G.K."/>
            <person name="Yang H."/>
        </authorList>
    </citation>
    <scope>NUCLEOTIDE SEQUENCE [LARGE SCALE GENOMIC DNA]</scope>
</reference>
<sequence length="684" mass="76095">MNCLTIHRRRVAPSPIPSKIPPIPAGIEDRSRPHHHPGGASIAYALDAAKKKSQKSARIGEKVHTLINPTVDQFLEAQRALQPRFIYLQGQLLDNEEEIGALVWGDADVSDPQTFSSLICSPFPTIVYLEVPSGEKIAQSLQSKGISYIMYWRYSLSSYAASHFRHSLLSVVRSSCSHAWDAFQLAYASFEQYCVRNNDVQRLMLGPHLLGDAPRIYITPPGNKMAEEEDTSEYFPDIKIYDEDVHLKLLICGAHCTPDSSILNSLEDGLNALLNIEFRWCKLQDRVSAAPPLHVDSALLDGVVTICCDITTSSSSHVSLLLSGSPQTCFDDELLEKHIKKELIESRRLVRVVSVSEDDGPSSAEPLTSMSVASGASTFEVLMTLPKWAAQVLKYLAQETSYKSLVPLGIASVNDTPVSSFDKEDVDRLLFFCTNQDEDEAIGNGLYHHLPRWSASLAKDRVKRNFVSKPGCYVIRCGGSISIRSSCSNVRNWGDPCFLAQFDLHWLERSRVKCTMLAVLCGKVGKQRTPPGPMPESQRLWPSFPFPELISSGSGGISIRGSYSYVIRAPFDLPWLERQGVGPLLFFCTNQDEDEDIENDLYSDLPRWSASLEKDRVKGSIGSKPARQIGYKGSDNVEWGKGGVDAKVGDYSLAHEQYVIAWARLIVWHNELHENLDAIFKESS</sequence>
<dbReference type="EMBL" id="CM000145">
    <property type="protein sequence ID" value="EEE68796.1"/>
    <property type="molecule type" value="Genomic_DNA"/>
</dbReference>
<feature type="region of interest" description="Disordered" evidence="1">
    <location>
        <begin position="13"/>
        <end position="40"/>
    </location>
</feature>
<proteinExistence type="predicted"/>
<reference evidence="2" key="2">
    <citation type="submission" date="2008-12" db="EMBL/GenBank/DDBJ databases">
        <title>Improved gene annotation of the rice (Oryza sativa) genomes.</title>
        <authorList>
            <person name="Wang J."/>
            <person name="Li R."/>
            <person name="Fan W."/>
            <person name="Huang Q."/>
            <person name="Zhang J."/>
            <person name="Zhou Y."/>
            <person name="Hu Y."/>
            <person name="Zi S."/>
            <person name="Li J."/>
            <person name="Ni P."/>
            <person name="Zheng H."/>
            <person name="Zhang Y."/>
            <person name="Zhao M."/>
            <person name="Hao Q."/>
            <person name="McDermott J."/>
            <person name="Samudrala R."/>
            <person name="Kristiansen K."/>
            <person name="Wong G.K.-S."/>
        </authorList>
    </citation>
    <scope>NUCLEOTIDE SEQUENCE</scope>
</reference>
<name>B9G179_ORYSJ</name>
<gene>
    <name evidence="2" type="ORF">OsJ_27535</name>
</gene>
<accession>B9G179</accession>
<evidence type="ECO:0000256" key="1">
    <source>
        <dbReference type="SAM" id="MobiDB-lite"/>
    </source>
</evidence>
<dbReference type="InterPro" id="IPR042293">
    <property type="entry name" value="ARID4"/>
</dbReference>
<dbReference type="AlphaFoldDB" id="B9G179"/>
<dbReference type="PANTHER" id="PTHR46694:SF1">
    <property type="entry name" value="AT-RICH INTERACTIVE DOMAIN-CONTAINING PROTEIN 4"/>
    <property type="match status" value="1"/>
</dbReference>
<feature type="compositionally biased region" description="Pro residues" evidence="1">
    <location>
        <begin position="14"/>
        <end position="24"/>
    </location>
</feature>
<protein>
    <submittedName>
        <fullName evidence="2">Uncharacterized protein</fullName>
    </submittedName>
</protein>
<dbReference type="PANTHER" id="PTHR46694">
    <property type="entry name" value="AT-RICH INTERACTIVE DOMAIN-CONTAINING PROTEIN 4"/>
    <property type="match status" value="1"/>
</dbReference>
<dbReference type="Proteomes" id="UP000007752">
    <property type="component" value="Chromosome 8"/>
</dbReference>
<evidence type="ECO:0000313" key="2">
    <source>
        <dbReference type="EMBL" id="EEE68796.1"/>
    </source>
</evidence>